<dbReference type="AlphaFoldDB" id="A0A1M5PT96"/>
<proteinExistence type="predicted"/>
<organism evidence="1 2">
    <name type="scientific">Bradyrhizobium erythrophlei</name>
    <dbReference type="NCBI Taxonomy" id="1437360"/>
    <lineage>
        <taxon>Bacteria</taxon>
        <taxon>Pseudomonadati</taxon>
        <taxon>Pseudomonadota</taxon>
        <taxon>Alphaproteobacteria</taxon>
        <taxon>Hyphomicrobiales</taxon>
        <taxon>Nitrobacteraceae</taxon>
        <taxon>Bradyrhizobium</taxon>
    </lineage>
</organism>
<reference evidence="1 2" key="1">
    <citation type="submission" date="2016-11" db="EMBL/GenBank/DDBJ databases">
        <authorList>
            <person name="Jaros S."/>
            <person name="Januszkiewicz K."/>
            <person name="Wedrychowicz H."/>
        </authorList>
    </citation>
    <scope>NUCLEOTIDE SEQUENCE [LARGE SCALE GENOMIC DNA]</scope>
    <source>
        <strain evidence="1 2">GAS242</strain>
    </source>
</reference>
<sequence length="145" mass="15797">MIHWHHSLMLSTNKAPTRATARSKISNGTRLFTNIDGRTSSARRFRDLVQSFEAEFEGNLCEADRSLIRQAATLLLKSEQMQEAVVRGEPVDSDALIRMASTAKRVLAAISAKSVKRKPAAPTIADYLARKAAEKAASAAEDDAA</sequence>
<evidence type="ECO:0000313" key="2">
    <source>
        <dbReference type="Proteomes" id="UP000190675"/>
    </source>
</evidence>
<name>A0A1M5PT96_9BRAD</name>
<protein>
    <submittedName>
        <fullName evidence="1">Uncharacterized protein</fullName>
    </submittedName>
</protein>
<evidence type="ECO:0000313" key="1">
    <source>
        <dbReference type="EMBL" id="SHH05105.1"/>
    </source>
</evidence>
<dbReference type="EMBL" id="LT670818">
    <property type="protein sequence ID" value="SHH05105.1"/>
    <property type="molecule type" value="Genomic_DNA"/>
</dbReference>
<gene>
    <name evidence="1" type="ORF">SAMN05444169_5462</name>
</gene>
<accession>A0A1M5PT96</accession>
<dbReference type="Proteomes" id="UP000190675">
    <property type="component" value="Chromosome I"/>
</dbReference>